<dbReference type="Proteomes" id="UP001302676">
    <property type="component" value="Unassembled WGS sequence"/>
</dbReference>
<dbReference type="GeneID" id="87813633"/>
<evidence type="ECO:0000256" key="1">
    <source>
        <dbReference type="ARBA" id="ARBA00004123"/>
    </source>
</evidence>
<keyword evidence="3" id="KW-0479">Metal-binding</keyword>
<dbReference type="InterPro" id="IPR038718">
    <property type="entry name" value="SNF2-like_sf"/>
</dbReference>
<feature type="domain" description="Helicase ATP-binding" evidence="11">
    <location>
        <begin position="768"/>
        <end position="940"/>
    </location>
</feature>
<feature type="compositionally biased region" description="Basic residues" evidence="10">
    <location>
        <begin position="197"/>
        <end position="206"/>
    </location>
</feature>
<dbReference type="Gene3D" id="2.40.50.40">
    <property type="match status" value="1"/>
</dbReference>
<dbReference type="SMART" id="SM00490">
    <property type="entry name" value="HELICc"/>
    <property type="match status" value="1"/>
</dbReference>
<feature type="compositionally biased region" description="Acidic residues" evidence="10">
    <location>
        <begin position="137"/>
        <end position="148"/>
    </location>
</feature>
<evidence type="ECO:0000313" key="14">
    <source>
        <dbReference type="Proteomes" id="UP001302676"/>
    </source>
</evidence>
<dbReference type="SUPFAM" id="SSF54160">
    <property type="entry name" value="Chromo domain-like"/>
    <property type="match status" value="1"/>
</dbReference>
<dbReference type="PANTHER" id="PTHR45623:SF17">
    <property type="entry name" value="CHROMODOMAIN-HELICASE-DNA-BINDING PROTEIN 3-RELATED"/>
    <property type="match status" value="1"/>
</dbReference>
<dbReference type="InterPro" id="IPR056616">
    <property type="entry name" value="Chromo_MIT1"/>
</dbReference>
<dbReference type="Pfam" id="PF00271">
    <property type="entry name" value="Helicase_C"/>
    <property type="match status" value="1"/>
</dbReference>
<dbReference type="GO" id="GO:0005634">
    <property type="term" value="C:nucleus"/>
    <property type="evidence" value="ECO:0007669"/>
    <property type="project" value="UniProtKB-SubCell"/>
</dbReference>
<evidence type="ECO:0000256" key="7">
    <source>
        <dbReference type="ARBA" id="ARBA00022833"/>
    </source>
</evidence>
<dbReference type="Pfam" id="PF15446">
    <property type="entry name" value="zf-PHD-like"/>
    <property type="match status" value="1"/>
</dbReference>
<feature type="compositionally biased region" description="Low complexity" evidence="10">
    <location>
        <begin position="31"/>
        <end position="45"/>
    </location>
</feature>
<dbReference type="GO" id="GO:0042393">
    <property type="term" value="F:histone binding"/>
    <property type="evidence" value="ECO:0007669"/>
    <property type="project" value="TreeGrafter"/>
</dbReference>
<dbReference type="Pfam" id="PF00176">
    <property type="entry name" value="SNF2-rel_dom"/>
    <property type="match status" value="1"/>
</dbReference>
<comment type="subcellular location">
    <subcellularLocation>
        <location evidence="1">Nucleus</location>
    </subcellularLocation>
</comment>
<feature type="compositionally biased region" description="Low complexity" evidence="10">
    <location>
        <begin position="1542"/>
        <end position="1555"/>
    </location>
</feature>
<feature type="compositionally biased region" description="Low complexity" evidence="10">
    <location>
        <begin position="1429"/>
        <end position="1441"/>
    </location>
</feature>
<dbReference type="InterPro" id="IPR001650">
    <property type="entry name" value="Helicase_C-like"/>
</dbReference>
<feature type="domain" description="Helicase C-terminal" evidence="12">
    <location>
        <begin position="1088"/>
        <end position="1239"/>
    </location>
</feature>
<evidence type="ECO:0000256" key="10">
    <source>
        <dbReference type="SAM" id="MobiDB-lite"/>
    </source>
</evidence>
<dbReference type="GO" id="GO:0005524">
    <property type="term" value="F:ATP binding"/>
    <property type="evidence" value="ECO:0007669"/>
    <property type="project" value="UniProtKB-KW"/>
</dbReference>
<dbReference type="SMART" id="SM00249">
    <property type="entry name" value="PHD"/>
    <property type="match status" value="2"/>
</dbReference>
<dbReference type="Gene3D" id="3.40.50.10810">
    <property type="entry name" value="Tandem AAA-ATPase domain"/>
    <property type="match status" value="1"/>
</dbReference>
<evidence type="ECO:0000256" key="4">
    <source>
        <dbReference type="ARBA" id="ARBA00022741"/>
    </source>
</evidence>
<feature type="compositionally biased region" description="Low complexity" evidence="10">
    <location>
        <begin position="1588"/>
        <end position="1606"/>
    </location>
</feature>
<reference evidence="13" key="1">
    <citation type="journal article" date="2023" name="Mol. Phylogenet. Evol.">
        <title>Genome-scale phylogeny and comparative genomics of the fungal order Sordariales.</title>
        <authorList>
            <person name="Hensen N."/>
            <person name="Bonometti L."/>
            <person name="Westerberg I."/>
            <person name="Brannstrom I.O."/>
            <person name="Guillou S."/>
            <person name="Cros-Aarteil S."/>
            <person name="Calhoun S."/>
            <person name="Haridas S."/>
            <person name="Kuo A."/>
            <person name="Mondo S."/>
            <person name="Pangilinan J."/>
            <person name="Riley R."/>
            <person name="LaButti K."/>
            <person name="Andreopoulos B."/>
            <person name="Lipzen A."/>
            <person name="Chen C."/>
            <person name="Yan M."/>
            <person name="Daum C."/>
            <person name="Ng V."/>
            <person name="Clum A."/>
            <person name="Steindorff A."/>
            <person name="Ohm R.A."/>
            <person name="Martin F."/>
            <person name="Silar P."/>
            <person name="Natvig D.O."/>
            <person name="Lalanne C."/>
            <person name="Gautier V."/>
            <person name="Ament-Velasquez S.L."/>
            <person name="Kruys A."/>
            <person name="Hutchinson M.I."/>
            <person name="Powell A.J."/>
            <person name="Barry K."/>
            <person name="Miller A.N."/>
            <person name="Grigoriev I.V."/>
            <person name="Debuchy R."/>
            <person name="Gladieux P."/>
            <person name="Hiltunen Thoren M."/>
            <person name="Johannesson H."/>
        </authorList>
    </citation>
    <scope>NUCLEOTIDE SEQUENCE</scope>
    <source>
        <strain evidence="13">CBS 141.50</strain>
    </source>
</reference>
<dbReference type="SUPFAM" id="SSF57903">
    <property type="entry name" value="FYVE/PHD zinc finger"/>
    <property type="match status" value="1"/>
</dbReference>
<keyword evidence="8" id="KW-0067">ATP-binding</keyword>
<evidence type="ECO:0000256" key="6">
    <source>
        <dbReference type="ARBA" id="ARBA00022801"/>
    </source>
</evidence>
<dbReference type="CDD" id="cd15489">
    <property type="entry name" value="PHD_SF"/>
    <property type="match status" value="1"/>
</dbReference>
<dbReference type="InterPro" id="IPR014001">
    <property type="entry name" value="Helicase_ATP-bd"/>
</dbReference>
<dbReference type="InterPro" id="IPR041684">
    <property type="entry name" value="Znf-PHD-like"/>
</dbReference>
<feature type="region of interest" description="Disordered" evidence="10">
    <location>
        <begin position="100"/>
        <end position="297"/>
    </location>
</feature>
<dbReference type="InterPro" id="IPR016197">
    <property type="entry name" value="Chromo-like_dom_sf"/>
</dbReference>
<dbReference type="GO" id="GO:0003682">
    <property type="term" value="F:chromatin binding"/>
    <property type="evidence" value="ECO:0007669"/>
    <property type="project" value="TreeGrafter"/>
</dbReference>
<feature type="compositionally biased region" description="Basic residues" evidence="10">
    <location>
        <begin position="284"/>
        <end position="293"/>
    </location>
</feature>
<feature type="compositionally biased region" description="Acidic residues" evidence="10">
    <location>
        <begin position="1410"/>
        <end position="1425"/>
    </location>
</feature>
<dbReference type="InterPro" id="IPR000330">
    <property type="entry name" value="SNF2_N"/>
</dbReference>
<dbReference type="InterPro" id="IPR011011">
    <property type="entry name" value="Znf_FYVE_PHD"/>
</dbReference>
<feature type="compositionally biased region" description="Low complexity" evidence="10">
    <location>
        <begin position="1457"/>
        <end position="1510"/>
    </location>
</feature>
<feature type="compositionally biased region" description="Pro residues" evidence="10">
    <location>
        <begin position="1559"/>
        <end position="1570"/>
    </location>
</feature>
<dbReference type="CDD" id="cd17919">
    <property type="entry name" value="DEXHc_Snf"/>
    <property type="match status" value="1"/>
</dbReference>
<feature type="compositionally biased region" description="Basic residues" evidence="10">
    <location>
        <begin position="1442"/>
        <end position="1456"/>
    </location>
</feature>
<dbReference type="GO" id="GO:0008270">
    <property type="term" value="F:zinc ion binding"/>
    <property type="evidence" value="ECO:0007669"/>
    <property type="project" value="UniProtKB-KW"/>
</dbReference>
<keyword evidence="14" id="KW-1185">Reference proteome</keyword>
<evidence type="ECO:0000256" key="9">
    <source>
        <dbReference type="ARBA" id="ARBA00023242"/>
    </source>
</evidence>
<organism evidence="13 14">
    <name type="scientific">Dichotomopilus funicola</name>
    <dbReference type="NCBI Taxonomy" id="1934379"/>
    <lineage>
        <taxon>Eukaryota</taxon>
        <taxon>Fungi</taxon>
        <taxon>Dikarya</taxon>
        <taxon>Ascomycota</taxon>
        <taxon>Pezizomycotina</taxon>
        <taxon>Sordariomycetes</taxon>
        <taxon>Sordariomycetidae</taxon>
        <taxon>Sordariales</taxon>
        <taxon>Chaetomiaceae</taxon>
        <taxon>Dichotomopilus</taxon>
    </lineage>
</organism>
<dbReference type="RefSeq" id="XP_062637709.1">
    <property type="nucleotide sequence ID" value="XM_062777020.1"/>
</dbReference>
<dbReference type="EMBL" id="MU853578">
    <property type="protein sequence ID" value="KAK4144338.1"/>
    <property type="molecule type" value="Genomic_DNA"/>
</dbReference>
<dbReference type="SUPFAM" id="SSF52540">
    <property type="entry name" value="P-loop containing nucleoside triphosphate hydrolases"/>
    <property type="match status" value="2"/>
</dbReference>
<gene>
    <name evidence="13" type="ORF">C8A04DRAFT_11575</name>
</gene>
<evidence type="ECO:0000259" key="12">
    <source>
        <dbReference type="PROSITE" id="PS51194"/>
    </source>
</evidence>
<keyword evidence="5" id="KW-0863">Zinc-finger</keyword>
<evidence type="ECO:0000256" key="8">
    <source>
        <dbReference type="ARBA" id="ARBA00022840"/>
    </source>
</evidence>
<dbReference type="Gene3D" id="3.40.50.300">
    <property type="entry name" value="P-loop containing nucleotide triphosphate hydrolases"/>
    <property type="match status" value="1"/>
</dbReference>
<name>A0AAN6ZNE1_9PEZI</name>
<feature type="compositionally biased region" description="Acidic residues" evidence="10">
    <location>
        <begin position="219"/>
        <end position="231"/>
    </location>
</feature>
<proteinExistence type="predicted"/>
<reference evidence="13" key="2">
    <citation type="submission" date="2023-05" db="EMBL/GenBank/DDBJ databases">
        <authorList>
            <consortium name="Lawrence Berkeley National Laboratory"/>
            <person name="Steindorff A."/>
            <person name="Hensen N."/>
            <person name="Bonometti L."/>
            <person name="Westerberg I."/>
            <person name="Brannstrom I.O."/>
            <person name="Guillou S."/>
            <person name="Cros-Aarteil S."/>
            <person name="Calhoun S."/>
            <person name="Haridas S."/>
            <person name="Kuo A."/>
            <person name="Mondo S."/>
            <person name="Pangilinan J."/>
            <person name="Riley R."/>
            <person name="Labutti K."/>
            <person name="Andreopoulos B."/>
            <person name="Lipzen A."/>
            <person name="Chen C."/>
            <person name="Yanf M."/>
            <person name="Daum C."/>
            <person name="Ng V."/>
            <person name="Clum A."/>
            <person name="Ohm R."/>
            <person name="Martin F."/>
            <person name="Silar P."/>
            <person name="Natvig D."/>
            <person name="Lalanne C."/>
            <person name="Gautier V."/>
            <person name="Ament-Velasquez S.L."/>
            <person name="Kruys A."/>
            <person name="Hutchinson M.I."/>
            <person name="Powell A.J."/>
            <person name="Barry K."/>
            <person name="Miller A.N."/>
            <person name="Grigoriev I.V."/>
            <person name="Debuchy R."/>
            <person name="Gladieux P."/>
            <person name="Thoren M.H."/>
            <person name="Johannesson H."/>
        </authorList>
    </citation>
    <scope>NUCLEOTIDE SEQUENCE</scope>
    <source>
        <strain evidence="13">CBS 141.50</strain>
    </source>
</reference>
<keyword evidence="7" id="KW-0862">Zinc</keyword>
<sequence length="1722" mass="191335">MGDSEDGLFVEQDEDIKAVETVEVVSVVGAQAAQQGQPAQRQAQQHAWEADEIPDEFSDDQPDEKQKPVKFVDIEVRLPWLSPEERAGYEKIEVGEYWPEEEYMRRRKRGRRDDEDYADQFGTKKRKRDLDYTSYDEYSEDSDGDIVMEDAGPSRRRSGLIDEYLDGPNGRRSTRASTRASSHLVSDEGDNDDSSRPRPRGLRLRARASVVRNRPADYDDRDELQDSDGEDPSFSIIQSDIVQTRKRGRRKRSAAAAAQARTRRMGYTGGDSDIEFESTDNKRRSSRPNKTKRVMTDTIMDDDDEDDFLYYRDDDKPSTTTPKVASIREIFQPVTYDFKEAHRPICESCGGHGDSSNKGPLVHCQGCSNSYHKYCLGPRGTREHRVTKVGADSFVLQCRFCIGVYKKKDPRAPNHDVCQGCHTKNPSCAAFSEKKTPKREEALRADNDGIDPITPVEPKLVNSVDNTLFRCSRCRRSWHYEHLPHPNLSRDPALDEPLALRKLRREEYQITWTCKECRDTEEEKADRIVAWRPVDSSQKSRDRAVGMSVTDFVEDELEYLVKWDKKSYGHCVWLPGAWVYGAVKPAMRVSFIKRTFGEGSDEGVTDENGEEQNRHVDSLLRWTTEEAVHESWVTADIILDVHCAPRTKENDKKHRAKPLRERFEDDLSRIHHVLKIFVKFEGLGYEDAVWDSPPSPDAGAMYDAFCAAYREYLNGKHFETEPARVMKERVESFRQLDFRKDIEVKAQPAGLQRGKLMAYQMDGLNWMLYNYRDDRSIILADEMGLGKTVQVVALLSSMIQDCPKVWPFLVVVPNATCSNWRREIKKWAPDLRVVAYYGGRVSQTLAMEYELFPGRCRDMKAHVVIMSYDSVKDSDTRARFSGAKWAGLVVDEAQALKNDENALYRALSTLRIPWKLLLTGTPLQNNKRELFNLLQFINPSLIRAEDLDAQFAQITSENLPALHRLIRPYFLRRTKAEVLTFLPPMAQIILPVTMSVLQERLCKSILARNPELIRSVFVQAAARDENGTGASKRKVVEQRGSLNNILMQLRKCLCHPFIYSQAIEDRSDSISAERTRRNLIEASSKLVLLEQMLPKLHARGHRVLLFSQFLDELTILEDFLAGLGLRHERLDGSQSSLEKQKKIDAFNAADSPIFAMLLSTRAGGVGINLATADTVIILDPDWNPHQDIQALSRAHRIGQQKKVLCFQLMTVDSAEEKILQIGRKKLALDHLLIETMDSEEEAPSEVESILRHGAAALFGEGKRKDAIHYDAAAVDKFLDRSTMENPPAKASSSSNGDGDDKSAESAFAFARVWAVDGDDGDGGAGDGLDDEKEATMDVGVWDRILEQRAAEARREAEARKETLGRGSRRRGAANYIGPRFEFDDAAQPDSDQGDADDDFVGSGGEHGGDENSDDESENSGDEDETPVGASSTKTPKTPSKAPKTRKVPKTPTKKGAKAATPRNASRAPAGAATTTTTTASSSASASITASNSAARAGPGKGTATGTATGTEKGGDPARKGPRKLGSDNPTVRAGNGLTPGAPSSSLPPSVPPMYSTSPIPVPQIPGPPGRTAPVLGSTYFRMPEGASTPTPITPITPTTTTAKMTPKPAPTPTPGTGTGTGPRTAATGQVTKKGGGPTLPIDPCLVCMFVHPEAWECPEMRSEVRLRLALDLLRGRSSKASKETSAMGKKGVERKRAFLGGKLRGLILERERKVKKGGEKGG</sequence>
<keyword evidence="6" id="KW-0378">Hydrolase</keyword>
<feature type="compositionally biased region" description="Basic residues" evidence="10">
    <location>
        <begin position="244"/>
        <end position="253"/>
    </location>
</feature>
<comment type="caution">
    <text evidence="13">The sequence shown here is derived from an EMBL/GenBank/DDBJ whole genome shotgun (WGS) entry which is preliminary data.</text>
</comment>
<evidence type="ECO:0000259" key="11">
    <source>
        <dbReference type="PROSITE" id="PS51192"/>
    </source>
</evidence>
<feature type="region of interest" description="Disordered" evidence="10">
    <location>
        <begin position="31"/>
        <end position="69"/>
    </location>
</feature>
<dbReference type="PROSITE" id="PS51194">
    <property type="entry name" value="HELICASE_CTER"/>
    <property type="match status" value="1"/>
</dbReference>
<comment type="subunit">
    <text evidence="2">Component of the NuA4 histone acetyltransferase complex.</text>
</comment>
<evidence type="ECO:0000256" key="3">
    <source>
        <dbReference type="ARBA" id="ARBA00022723"/>
    </source>
</evidence>
<evidence type="ECO:0000256" key="5">
    <source>
        <dbReference type="ARBA" id="ARBA00022771"/>
    </source>
</evidence>
<keyword evidence="9" id="KW-0539">Nucleus</keyword>
<dbReference type="InterPro" id="IPR013083">
    <property type="entry name" value="Znf_RING/FYVE/PHD"/>
</dbReference>
<dbReference type="Pfam" id="PF23615">
    <property type="entry name" value="Chromo_MIT1"/>
    <property type="match status" value="1"/>
</dbReference>
<feature type="region of interest" description="Disordered" evidence="10">
    <location>
        <begin position="1280"/>
        <end position="1302"/>
    </location>
</feature>
<dbReference type="CDD" id="cd18793">
    <property type="entry name" value="SF2_C_SNF"/>
    <property type="match status" value="1"/>
</dbReference>
<dbReference type="Gene3D" id="3.30.40.10">
    <property type="entry name" value="Zinc/RING finger domain, C3HC4 (zinc finger)"/>
    <property type="match status" value="1"/>
</dbReference>
<evidence type="ECO:0000256" key="2">
    <source>
        <dbReference type="ARBA" id="ARBA00011353"/>
    </source>
</evidence>
<dbReference type="GO" id="GO:0140658">
    <property type="term" value="F:ATP-dependent chromatin remodeler activity"/>
    <property type="evidence" value="ECO:0007669"/>
    <property type="project" value="TreeGrafter"/>
</dbReference>
<feature type="region of interest" description="Disordered" evidence="10">
    <location>
        <begin position="1356"/>
        <end position="1634"/>
    </location>
</feature>
<feature type="compositionally biased region" description="Acidic residues" evidence="10">
    <location>
        <begin position="50"/>
        <end position="62"/>
    </location>
</feature>
<dbReference type="GO" id="GO:0016887">
    <property type="term" value="F:ATP hydrolysis activity"/>
    <property type="evidence" value="ECO:0007669"/>
    <property type="project" value="TreeGrafter"/>
</dbReference>
<accession>A0AAN6ZNE1</accession>
<dbReference type="InterPro" id="IPR027417">
    <property type="entry name" value="P-loop_NTPase"/>
</dbReference>
<dbReference type="GO" id="GO:0003677">
    <property type="term" value="F:DNA binding"/>
    <property type="evidence" value="ECO:0007669"/>
    <property type="project" value="TreeGrafter"/>
</dbReference>
<dbReference type="InterPro" id="IPR001965">
    <property type="entry name" value="Znf_PHD"/>
</dbReference>
<dbReference type="PROSITE" id="PS51192">
    <property type="entry name" value="HELICASE_ATP_BIND_1"/>
    <property type="match status" value="1"/>
</dbReference>
<dbReference type="PANTHER" id="PTHR45623">
    <property type="entry name" value="CHROMODOMAIN-HELICASE-DNA-BINDING PROTEIN 3-RELATED-RELATED"/>
    <property type="match status" value="1"/>
</dbReference>
<evidence type="ECO:0000313" key="13">
    <source>
        <dbReference type="EMBL" id="KAK4144338.1"/>
    </source>
</evidence>
<dbReference type="InterPro" id="IPR049730">
    <property type="entry name" value="SNF2/RAD54-like_C"/>
</dbReference>
<dbReference type="GO" id="GO:0000785">
    <property type="term" value="C:chromatin"/>
    <property type="evidence" value="ECO:0007669"/>
    <property type="project" value="TreeGrafter"/>
</dbReference>
<keyword evidence="4" id="KW-0547">Nucleotide-binding</keyword>
<protein>
    <submittedName>
        <fullName evidence="13">Uncharacterized protein</fullName>
    </submittedName>
</protein>
<dbReference type="SMART" id="SM00487">
    <property type="entry name" value="DEXDc"/>
    <property type="match status" value="1"/>
</dbReference>
<feature type="compositionally biased region" description="Acidic residues" evidence="10">
    <location>
        <begin position="1383"/>
        <end position="1399"/>
    </location>
</feature>